<organism evidence="10 11">
    <name type="scientific">Phaedon cochleariae</name>
    <name type="common">Mustard beetle</name>
    <dbReference type="NCBI Taxonomy" id="80249"/>
    <lineage>
        <taxon>Eukaryota</taxon>
        <taxon>Metazoa</taxon>
        <taxon>Ecdysozoa</taxon>
        <taxon>Arthropoda</taxon>
        <taxon>Hexapoda</taxon>
        <taxon>Insecta</taxon>
        <taxon>Pterygota</taxon>
        <taxon>Neoptera</taxon>
        <taxon>Endopterygota</taxon>
        <taxon>Coleoptera</taxon>
        <taxon>Polyphaga</taxon>
        <taxon>Cucujiformia</taxon>
        <taxon>Chrysomeloidea</taxon>
        <taxon>Chrysomelidae</taxon>
        <taxon>Chrysomelinae</taxon>
        <taxon>Chrysomelini</taxon>
        <taxon>Phaedon</taxon>
    </lineage>
</organism>
<evidence type="ECO:0000256" key="3">
    <source>
        <dbReference type="ARBA" id="ARBA00022692"/>
    </source>
</evidence>
<keyword evidence="2" id="KW-0336">GPI-anchor</keyword>
<feature type="signal peptide" evidence="9">
    <location>
        <begin position="1"/>
        <end position="20"/>
    </location>
</feature>
<dbReference type="InterPro" id="IPR031424">
    <property type="entry name" value="QVR-like"/>
</dbReference>
<evidence type="ECO:0000256" key="8">
    <source>
        <dbReference type="ARBA" id="ARBA00023288"/>
    </source>
</evidence>
<keyword evidence="7" id="KW-0325">Glycoprotein</keyword>
<keyword evidence="3" id="KW-0812">Transmembrane</keyword>
<reference evidence="10" key="2">
    <citation type="submission" date="2022-10" db="EMBL/GenBank/DDBJ databases">
        <authorList>
            <consortium name="ENA_rothamsted_submissions"/>
            <consortium name="culmorum"/>
            <person name="King R."/>
        </authorList>
    </citation>
    <scope>NUCLEOTIDE SEQUENCE</scope>
</reference>
<dbReference type="Pfam" id="PF17064">
    <property type="entry name" value="QVR"/>
    <property type="match status" value="1"/>
</dbReference>
<keyword evidence="5" id="KW-1133">Transmembrane helix</keyword>
<keyword evidence="4 9" id="KW-0732">Signal</keyword>
<evidence type="ECO:0000256" key="9">
    <source>
        <dbReference type="SAM" id="SignalP"/>
    </source>
</evidence>
<gene>
    <name evidence="10" type="ORF">PHAECO_LOCUS1007</name>
</gene>
<evidence type="ECO:0000313" key="10">
    <source>
        <dbReference type="EMBL" id="CAH1116160.1"/>
    </source>
</evidence>
<evidence type="ECO:0000256" key="6">
    <source>
        <dbReference type="ARBA" id="ARBA00023136"/>
    </source>
</evidence>
<reference evidence="10" key="1">
    <citation type="submission" date="2022-01" db="EMBL/GenBank/DDBJ databases">
        <authorList>
            <person name="King R."/>
        </authorList>
    </citation>
    <scope>NUCLEOTIDE SEQUENCE</scope>
</reference>
<dbReference type="GO" id="GO:0030431">
    <property type="term" value="P:sleep"/>
    <property type="evidence" value="ECO:0007669"/>
    <property type="project" value="InterPro"/>
</dbReference>
<dbReference type="CDD" id="cd00117">
    <property type="entry name" value="TFP"/>
    <property type="match status" value="1"/>
</dbReference>
<proteinExistence type="predicted"/>
<dbReference type="AlphaFoldDB" id="A0A9P0D8C9"/>
<evidence type="ECO:0000256" key="4">
    <source>
        <dbReference type="ARBA" id="ARBA00022729"/>
    </source>
</evidence>
<keyword evidence="8" id="KW-0449">Lipoprotein</keyword>
<accession>A0A9P0D8C9</accession>
<dbReference type="Proteomes" id="UP001153737">
    <property type="component" value="Chromosome 1"/>
</dbReference>
<dbReference type="GO" id="GO:0098552">
    <property type="term" value="C:side of membrane"/>
    <property type="evidence" value="ECO:0007669"/>
    <property type="project" value="UniProtKB-KW"/>
</dbReference>
<evidence type="ECO:0000256" key="7">
    <source>
        <dbReference type="ARBA" id="ARBA00023180"/>
    </source>
</evidence>
<evidence type="ECO:0008006" key="12">
    <source>
        <dbReference type="Google" id="ProtNLM"/>
    </source>
</evidence>
<evidence type="ECO:0000256" key="2">
    <source>
        <dbReference type="ARBA" id="ARBA00022622"/>
    </source>
</evidence>
<keyword evidence="6" id="KW-0472">Membrane</keyword>
<dbReference type="EMBL" id="OU896707">
    <property type="protein sequence ID" value="CAH1116160.1"/>
    <property type="molecule type" value="Genomic_DNA"/>
</dbReference>
<name>A0A9P0D8C9_PHACE</name>
<dbReference type="PANTHER" id="PTHR33562">
    <property type="entry name" value="ATILLA, ISOFORM B-RELATED-RELATED"/>
    <property type="match status" value="1"/>
</dbReference>
<dbReference type="GO" id="GO:0032222">
    <property type="term" value="P:regulation of synaptic transmission, cholinergic"/>
    <property type="evidence" value="ECO:0007669"/>
    <property type="project" value="InterPro"/>
</dbReference>
<dbReference type="InterPro" id="IPR050975">
    <property type="entry name" value="Sleep_regulator"/>
</dbReference>
<dbReference type="PANTHER" id="PTHR33562:SF20">
    <property type="entry name" value="PROTEIN QUIVER"/>
    <property type="match status" value="1"/>
</dbReference>
<comment type="subcellular location">
    <subcellularLocation>
        <location evidence="1">Membrane</location>
        <topology evidence="1">Lipid-anchor</topology>
        <topology evidence="1">GPI-anchor</topology>
    </subcellularLocation>
</comment>
<evidence type="ECO:0000256" key="1">
    <source>
        <dbReference type="ARBA" id="ARBA00004589"/>
    </source>
</evidence>
<sequence length="145" mass="15469">MAYIILSALAVLLAVNTANGIVCYNCNSKDSERCKWGFTSFTYSTEECAKTAVIDSILPAKCFKITATNKDGKDYIARGCLPAGTFGCSAMAKAVGWLSSTTSDDGDSLQNLSCETCETDKCNSADRFTGFTLVGLVLSAFVFML</sequence>
<protein>
    <recommendedName>
        <fullName evidence="12">Protein sleepless</fullName>
    </recommendedName>
</protein>
<keyword evidence="11" id="KW-1185">Reference proteome</keyword>
<evidence type="ECO:0000313" key="11">
    <source>
        <dbReference type="Proteomes" id="UP001153737"/>
    </source>
</evidence>
<dbReference type="OrthoDB" id="6688683at2759"/>
<evidence type="ECO:0000256" key="5">
    <source>
        <dbReference type="ARBA" id="ARBA00022989"/>
    </source>
</evidence>
<feature type="chain" id="PRO_5040177782" description="Protein sleepless" evidence="9">
    <location>
        <begin position="21"/>
        <end position="145"/>
    </location>
</feature>